<reference evidence="1" key="1">
    <citation type="submission" date="2021-09" db="EMBL/GenBank/DDBJ databases">
        <title>Genome of Aequorivita sp. strain F47161.</title>
        <authorList>
            <person name="Wang Y."/>
        </authorList>
    </citation>
    <scope>NUCLEOTIDE SEQUENCE</scope>
    <source>
        <strain evidence="1">F47161</strain>
    </source>
</reference>
<dbReference type="RefSeq" id="WP_237603617.1">
    <property type="nucleotide sequence ID" value="NZ_JAIRBA010000026.1"/>
</dbReference>
<evidence type="ECO:0000313" key="1">
    <source>
        <dbReference type="EMBL" id="MCG2419834.1"/>
    </source>
</evidence>
<name>A0A9X1R0B9_9FLAO</name>
<gene>
    <name evidence="1" type="ORF">K8089_12455</name>
</gene>
<evidence type="ECO:0000313" key="2">
    <source>
        <dbReference type="Proteomes" id="UP001139461"/>
    </source>
</evidence>
<proteinExistence type="predicted"/>
<comment type="caution">
    <text evidence="1">The sequence shown here is derived from an EMBL/GenBank/DDBJ whole genome shotgun (WGS) entry which is preliminary data.</text>
</comment>
<dbReference type="Proteomes" id="UP001139461">
    <property type="component" value="Unassembled WGS sequence"/>
</dbReference>
<dbReference type="SUPFAM" id="SSF55144">
    <property type="entry name" value="LigT-like"/>
    <property type="match status" value="1"/>
</dbReference>
<dbReference type="Gene3D" id="3.90.1140.10">
    <property type="entry name" value="Cyclic phosphodiesterase"/>
    <property type="match status" value="1"/>
</dbReference>
<dbReference type="EMBL" id="JAIRBA010000026">
    <property type="protein sequence ID" value="MCG2419834.1"/>
    <property type="molecule type" value="Genomic_DNA"/>
</dbReference>
<keyword evidence="1" id="KW-0436">Ligase</keyword>
<dbReference type="PROSITE" id="PS51257">
    <property type="entry name" value="PROKAR_LIPOPROTEIN"/>
    <property type="match status" value="1"/>
</dbReference>
<dbReference type="Pfam" id="PF13563">
    <property type="entry name" value="2_5_RNA_ligase2"/>
    <property type="match status" value="1"/>
</dbReference>
<keyword evidence="2" id="KW-1185">Reference proteome</keyword>
<accession>A0A9X1R0B9</accession>
<sequence length="227" mass="25473">MKKFVIAAAIGFGLFSCTPKKENVIAVDVLLIPSEEMYAQSLQLNSFINKNNPETIKLDKNHVPHITLLQCFINESDLPKVNKALAGLFEDIKNHDLKAESLFYYEEKEASFSMIRIENSTPLMDIHKKSIALLKPFIVKNGSENSFVPNPDGSAISESTVTYVPAFIEKYSYENFDPHISLGVAEVSLLDNLTVYVFKPIHFKATSVSLYQLGDHGTAQKLLWQSE</sequence>
<organism evidence="1 2">
    <name type="scientific">Aequorivita vitellina</name>
    <dbReference type="NCBI Taxonomy" id="2874475"/>
    <lineage>
        <taxon>Bacteria</taxon>
        <taxon>Pseudomonadati</taxon>
        <taxon>Bacteroidota</taxon>
        <taxon>Flavobacteriia</taxon>
        <taxon>Flavobacteriales</taxon>
        <taxon>Flavobacteriaceae</taxon>
        <taxon>Aequorivita</taxon>
    </lineage>
</organism>
<dbReference type="InterPro" id="IPR009097">
    <property type="entry name" value="Cyclic_Pdiesterase"/>
</dbReference>
<dbReference type="GO" id="GO:0016874">
    <property type="term" value="F:ligase activity"/>
    <property type="evidence" value="ECO:0007669"/>
    <property type="project" value="UniProtKB-KW"/>
</dbReference>
<protein>
    <submittedName>
        <fullName evidence="1">2'-5' RNA ligase family protein</fullName>
    </submittedName>
</protein>
<dbReference type="AlphaFoldDB" id="A0A9X1R0B9"/>